<dbReference type="EMBL" id="BKCJ010005686">
    <property type="protein sequence ID" value="GEU68103.1"/>
    <property type="molecule type" value="Genomic_DNA"/>
</dbReference>
<dbReference type="InterPro" id="IPR012337">
    <property type="entry name" value="RNaseH-like_sf"/>
</dbReference>
<feature type="domain" description="Reverse transcriptase Ty1/copia-type" evidence="5">
    <location>
        <begin position="451"/>
        <end position="544"/>
    </location>
</feature>
<feature type="compositionally biased region" description="Polar residues" evidence="4">
    <location>
        <begin position="31"/>
        <end position="48"/>
    </location>
</feature>
<dbReference type="GO" id="GO:0003676">
    <property type="term" value="F:nucleic acid binding"/>
    <property type="evidence" value="ECO:0007669"/>
    <property type="project" value="InterPro"/>
</dbReference>
<evidence type="ECO:0000256" key="1">
    <source>
        <dbReference type="ARBA" id="ARBA00022670"/>
    </source>
</evidence>
<dbReference type="PANTHER" id="PTHR42648">
    <property type="entry name" value="TRANSPOSASE, PUTATIVE-RELATED"/>
    <property type="match status" value="1"/>
</dbReference>
<dbReference type="AlphaFoldDB" id="A0A6L2M263"/>
<comment type="caution">
    <text evidence="8">The sequence shown here is derived from an EMBL/GenBank/DDBJ whole genome shotgun (WGS) entry which is preliminary data.</text>
</comment>
<keyword evidence="1" id="KW-0645">Protease</keyword>
<feature type="domain" description="Retrovirus-related Pol polyprotein from transposon TNT 1-94-like beta-barrel" evidence="6">
    <location>
        <begin position="152"/>
        <end position="223"/>
    </location>
</feature>
<protein>
    <submittedName>
        <fullName evidence="8">Copia protein</fullName>
    </submittedName>
</protein>
<evidence type="ECO:0000256" key="3">
    <source>
        <dbReference type="ARBA" id="ARBA00022801"/>
    </source>
</evidence>
<keyword evidence="3" id="KW-0378">Hydrolase</keyword>
<organism evidence="8">
    <name type="scientific">Tanacetum cinerariifolium</name>
    <name type="common">Dalmatian daisy</name>
    <name type="synonym">Chrysanthemum cinerariifolium</name>
    <dbReference type="NCBI Taxonomy" id="118510"/>
    <lineage>
        <taxon>Eukaryota</taxon>
        <taxon>Viridiplantae</taxon>
        <taxon>Streptophyta</taxon>
        <taxon>Embryophyta</taxon>
        <taxon>Tracheophyta</taxon>
        <taxon>Spermatophyta</taxon>
        <taxon>Magnoliopsida</taxon>
        <taxon>eudicotyledons</taxon>
        <taxon>Gunneridae</taxon>
        <taxon>Pentapetalae</taxon>
        <taxon>asterids</taxon>
        <taxon>campanulids</taxon>
        <taxon>Asterales</taxon>
        <taxon>Asteraceae</taxon>
        <taxon>Asteroideae</taxon>
        <taxon>Anthemideae</taxon>
        <taxon>Anthemidinae</taxon>
        <taxon>Tanacetum</taxon>
    </lineage>
</organism>
<dbReference type="GO" id="GO:0008233">
    <property type="term" value="F:peptidase activity"/>
    <property type="evidence" value="ECO:0007669"/>
    <property type="project" value="UniProtKB-KW"/>
</dbReference>
<dbReference type="Gene3D" id="3.30.420.10">
    <property type="entry name" value="Ribonuclease H-like superfamily/Ribonuclease H"/>
    <property type="match status" value="1"/>
</dbReference>
<dbReference type="InterPro" id="IPR036397">
    <property type="entry name" value="RNaseH_sf"/>
</dbReference>
<accession>A0A6L2M263</accession>
<dbReference type="Pfam" id="PF07727">
    <property type="entry name" value="RVT_2"/>
    <property type="match status" value="1"/>
</dbReference>
<evidence type="ECO:0000256" key="2">
    <source>
        <dbReference type="ARBA" id="ARBA00022723"/>
    </source>
</evidence>
<dbReference type="InterPro" id="IPR013103">
    <property type="entry name" value="RVT_2"/>
</dbReference>
<dbReference type="PANTHER" id="PTHR42648:SF32">
    <property type="entry name" value="RIBONUCLEASE H-LIKE DOMAIN, GAG-PRE-INTEGRASE DOMAIN PROTEIN-RELATED"/>
    <property type="match status" value="1"/>
</dbReference>
<dbReference type="Pfam" id="PF22936">
    <property type="entry name" value="Pol_BBD"/>
    <property type="match status" value="1"/>
</dbReference>
<dbReference type="InterPro" id="IPR039537">
    <property type="entry name" value="Retrotran_Ty1/copia-like"/>
</dbReference>
<feature type="domain" description="Retroviral polymerase SH3-like" evidence="7">
    <location>
        <begin position="305"/>
        <end position="352"/>
    </location>
</feature>
<proteinExistence type="predicted"/>
<sequence>MRRNTLHLVSDEDEYEEMVLKSDNVQHKPEQANQPRNVSQNPRNFAPTTVLTKSGRIPISTTRQSTSRAAAPANSVNAAKANSVNTAKGNKVTSSVGNHGINAVKSSACWVQRPKIKVQDHVYKNSGSYICKRFDYVDQEGSPQDALKDQGYFDSGCSRHMTGNISYLADFKEHDRGYVAFRGGAKGDKITGKGSIRIVKLDFEYVYFVKELQFNVFSAHRSTKDENNRILKSFITKIENLVEKKVKKIKCDNGTEFKSRVMNVFCKEKCIKREYRVARTPQQNKVAKRVLVVKPYFKTPYELLKDQLGKFDGKSNEGIFVGYSTTSKDFRVYNIRTRKVEENMHITFLENKPMITGGGPKWLFNLDALSKSINYVPVSVVNNATPTYADSPNDPLMPDLEEARIFNNAYYDRDEGIEAHYNNLERVISVSPIPSTRIYKDHPKEHIIGEVNSTVQIATIKEEIYVSQPLGFVDPEFPDRVYKVEKALYGLHQAPKAWYKTLSTYLLDNGFRKGIIDKTLFIKKIKDDILLVQVYVDDIIFGSTKRSLRLQVERRKDGIFLSQDIYVNDILKKFGFSSVKSAGLDLKGNLINDGYANLVQHIGVYFNTAIVFLLGFHQHNKWS</sequence>
<keyword evidence="2" id="KW-0479">Metal-binding</keyword>
<dbReference type="Pfam" id="PF25597">
    <property type="entry name" value="SH3_retrovirus"/>
    <property type="match status" value="1"/>
</dbReference>
<dbReference type="SUPFAM" id="SSF53098">
    <property type="entry name" value="Ribonuclease H-like"/>
    <property type="match status" value="1"/>
</dbReference>
<dbReference type="InterPro" id="IPR054722">
    <property type="entry name" value="PolX-like_BBD"/>
</dbReference>
<evidence type="ECO:0000313" key="8">
    <source>
        <dbReference type="EMBL" id="GEU68103.1"/>
    </source>
</evidence>
<dbReference type="GO" id="GO:0006508">
    <property type="term" value="P:proteolysis"/>
    <property type="evidence" value="ECO:0007669"/>
    <property type="project" value="UniProtKB-KW"/>
</dbReference>
<evidence type="ECO:0000259" key="7">
    <source>
        <dbReference type="Pfam" id="PF25597"/>
    </source>
</evidence>
<name>A0A6L2M263_TANCI</name>
<evidence type="ECO:0000259" key="5">
    <source>
        <dbReference type="Pfam" id="PF07727"/>
    </source>
</evidence>
<dbReference type="InterPro" id="IPR057670">
    <property type="entry name" value="SH3_retrovirus"/>
</dbReference>
<dbReference type="GO" id="GO:0046872">
    <property type="term" value="F:metal ion binding"/>
    <property type="evidence" value="ECO:0007669"/>
    <property type="project" value="UniProtKB-KW"/>
</dbReference>
<evidence type="ECO:0000256" key="4">
    <source>
        <dbReference type="SAM" id="MobiDB-lite"/>
    </source>
</evidence>
<gene>
    <name evidence="8" type="ORF">Tci_040081</name>
</gene>
<feature type="region of interest" description="Disordered" evidence="4">
    <location>
        <begin position="26"/>
        <end position="48"/>
    </location>
</feature>
<evidence type="ECO:0000259" key="6">
    <source>
        <dbReference type="Pfam" id="PF22936"/>
    </source>
</evidence>
<reference evidence="8" key="1">
    <citation type="journal article" date="2019" name="Sci. Rep.">
        <title>Draft genome of Tanacetum cinerariifolium, the natural source of mosquito coil.</title>
        <authorList>
            <person name="Yamashiro T."/>
            <person name="Shiraishi A."/>
            <person name="Satake H."/>
            <person name="Nakayama K."/>
        </authorList>
    </citation>
    <scope>NUCLEOTIDE SEQUENCE</scope>
</reference>